<keyword evidence="1" id="KW-0677">Repeat</keyword>
<dbReference type="InterPro" id="IPR007110">
    <property type="entry name" value="Ig-like_dom"/>
</dbReference>
<dbReference type="OrthoDB" id="7281046at2759"/>
<dbReference type="InterPro" id="IPR036179">
    <property type="entry name" value="Ig-like_dom_sf"/>
</dbReference>
<feature type="domain" description="Ig-like" evidence="4">
    <location>
        <begin position="72"/>
        <end position="147"/>
    </location>
</feature>
<dbReference type="InterPro" id="IPR013783">
    <property type="entry name" value="Ig-like_fold"/>
</dbReference>
<evidence type="ECO:0000256" key="3">
    <source>
        <dbReference type="ARBA" id="ARBA00023319"/>
    </source>
</evidence>
<comment type="caution">
    <text evidence="5">The sequence shown here is derived from an EMBL/GenBank/DDBJ whole genome shotgun (WGS) entry which is preliminary data.</text>
</comment>
<accession>A0A8S1A534</accession>
<dbReference type="EMBL" id="CADEBD010000308">
    <property type="protein sequence ID" value="CAB3239618.1"/>
    <property type="molecule type" value="Genomic_DNA"/>
</dbReference>
<evidence type="ECO:0000256" key="1">
    <source>
        <dbReference type="ARBA" id="ARBA00022737"/>
    </source>
</evidence>
<organism evidence="5 6">
    <name type="scientific">Arctia plantaginis</name>
    <name type="common">Wood tiger moth</name>
    <name type="synonym">Phalaena plantaginis</name>
    <dbReference type="NCBI Taxonomy" id="874455"/>
    <lineage>
        <taxon>Eukaryota</taxon>
        <taxon>Metazoa</taxon>
        <taxon>Ecdysozoa</taxon>
        <taxon>Arthropoda</taxon>
        <taxon>Hexapoda</taxon>
        <taxon>Insecta</taxon>
        <taxon>Pterygota</taxon>
        <taxon>Neoptera</taxon>
        <taxon>Endopterygota</taxon>
        <taxon>Lepidoptera</taxon>
        <taxon>Glossata</taxon>
        <taxon>Ditrysia</taxon>
        <taxon>Noctuoidea</taxon>
        <taxon>Erebidae</taxon>
        <taxon>Arctiinae</taxon>
        <taxon>Arctia</taxon>
    </lineage>
</organism>
<keyword evidence="3" id="KW-0393">Immunoglobulin domain</keyword>
<evidence type="ECO:0000313" key="5">
    <source>
        <dbReference type="EMBL" id="CAB3239618.1"/>
    </source>
</evidence>
<dbReference type="PANTHER" id="PTHR12231:SF253">
    <property type="entry name" value="DPR-INTERACTING PROTEIN ETA, ISOFORM B-RELATED"/>
    <property type="match status" value="1"/>
</dbReference>
<keyword evidence="2" id="KW-1015">Disulfide bond</keyword>
<protein>
    <recommendedName>
        <fullName evidence="4">Ig-like domain-containing protein</fullName>
    </recommendedName>
</protein>
<dbReference type="InterPro" id="IPR051170">
    <property type="entry name" value="Neural/epithelial_adhesion"/>
</dbReference>
<dbReference type="SUPFAM" id="SSF48726">
    <property type="entry name" value="Immunoglobulin"/>
    <property type="match status" value="3"/>
</dbReference>
<dbReference type="Proteomes" id="UP000494256">
    <property type="component" value="Unassembled WGS sequence"/>
</dbReference>
<dbReference type="Pfam" id="PF13927">
    <property type="entry name" value="Ig_3"/>
    <property type="match status" value="1"/>
</dbReference>
<reference evidence="5 6" key="1">
    <citation type="submission" date="2020-04" db="EMBL/GenBank/DDBJ databases">
        <authorList>
            <person name="Wallbank WR R."/>
            <person name="Pardo Diaz C."/>
            <person name="Kozak K."/>
            <person name="Martin S."/>
            <person name="Jiggins C."/>
            <person name="Moest M."/>
            <person name="Warren A I."/>
            <person name="Byers J.R.P. K."/>
            <person name="Montejo-Kovacevich G."/>
            <person name="Yen C E."/>
        </authorList>
    </citation>
    <scope>NUCLEOTIDE SEQUENCE [LARGE SCALE GENOMIC DNA]</scope>
</reference>
<dbReference type="Gene3D" id="2.60.40.10">
    <property type="entry name" value="Immunoglobulins"/>
    <property type="match status" value="3"/>
</dbReference>
<evidence type="ECO:0000259" key="4">
    <source>
        <dbReference type="PROSITE" id="PS50835"/>
    </source>
</evidence>
<evidence type="ECO:0000313" key="6">
    <source>
        <dbReference type="Proteomes" id="UP000494256"/>
    </source>
</evidence>
<dbReference type="PANTHER" id="PTHR12231">
    <property type="entry name" value="CTX-RELATED TYPE I TRANSMEMBRANE PROTEIN"/>
    <property type="match status" value="1"/>
</dbReference>
<dbReference type="GO" id="GO:0043005">
    <property type="term" value="C:neuron projection"/>
    <property type="evidence" value="ECO:0007669"/>
    <property type="project" value="TreeGrafter"/>
</dbReference>
<gene>
    <name evidence="5" type="ORF">APLA_LOCUS8793</name>
</gene>
<proteinExistence type="predicted"/>
<dbReference type="AlphaFoldDB" id="A0A8S1A534"/>
<dbReference type="PROSITE" id="PS50835">
    <property type="entry name" value="IG_LIKE"/>
    <property type="match status" value="1"/>
</dbReference>
<sequence length="205" mass="23055">MVAWLRVDTQTILSIAGHVITKNHRVSVTHADGTWTLTLKEIGPLDRGRYMFQVNTEPMMSQTRLLQVVVPPDIDDDISSSEVLVSEGDIATLRCAASGTPPPDITWRREDHRHFRIDNHTLVAPSIWAGRVTIRAPSSSSVTLQCTSEAYPIPLVYWVLNSEHRIVNDTTETHWEQPYRGVLDDPGLNNHYIVLSQQQLQNLGA</sequence>
<name>A0A8S1A534_ARCPL</name>
<evidence type="ECO:0000256" key="2">
    <source>
        <dbReference type="ARBA" id="ARBA00023157"/>
    </source>
</evidence>